<evidence type="ECO:0000256" key="5">
    <source>
        <dbReference type="ARBA" id="ARBA00023136"/>
    </source>
</evidence>
<evidence type="ECO:0000256" key="4">
    <source>
        <dbReference type="ARBA" id="ARBA00022989"/>
    </source>
</evidence>
<accession>A0A0F8AY57</accession>
<dbReference type="InterPro" id="IPR020846">
    <property type="entry name" value="MFS_dom"/>
</dbReference>
<comment type="caution">
    <text evidence="9">The sequence shown here is derived from an EMBL/GenBank/DDBJ whole genome shotgun (WGS) entry which is preliminary data.</text>
</comment>
<evidence type="ECO:0000256" key="1">
    <source>
        <dbReference type="ARBA" id="ARBA00004141"/>
    </source>
</evidence>
<keyword evidence="3 7" id="KW-0812">Transmembrane</keyword>
<dbReference type="EMBL" id="LBBL01000271">
    <property type="protein sequence ID" value="KKF93171.1"/>
    <property type="molecule type" value="Genomic_DNA"/>
</dbReference>
<feature type="transmembrane region" description="Helical" evidence="7">
    <location>
        <begin position="370"/>
        <end position="390"/>
    </location>
</feature>
<evidence type="ECO:0000256" key="3">
    <source>
        <dbReference type="ARBA" id="ARBA00022692"/>
    </source>
</evidence>
<reference evidence="9 10" key="1">
    <citation type="submission" date="2015-04" db="EMBL/GenBank/DDBJ databases">
        <title>Genome sequence of Ceratocystis platani, a major pathogen of plane trees.</title>
        <authorList>
            <person name="Belbahri L."/>
        </authorList>
    </citation>
    <scope>NUCLEOTIDE SEQUENCE [LARGE SCALE GENOMIC DNA]</scope>
    <source>
        <strain evidence="9 10">CFO</strain>
    </source>
</reference>
<keyword evidence="5 7" id="KW-0472">Membrane</keyword>
<evidence type="ECO:0000256" key="2">
    <source>
        <dbReference type="ARBA" id="ARBA00022448"/>
    </source>
</evidence>
<feature type="transmembrane region" description="Helical" evidence="7">
    <location>
        <begin position="82"/>
        <end position="104"/>
    </location>
</feature>
<dbReference type="Gene3D" id="1.20.1250.20">
    <property type="entry name" value="MFS general substrate transporter like domains"/>
    <property type="match status" value="2"/>
</dbReference>
<feature type="transmembrane region" description="Helical" evidence="7">
    <location>
        <begin position="142"/>
        <end position="161"/>
    </location>
</feature>
<dbReference type="FunFam" id="1.20.1250.20:FF:000409">
    <property type="entry name" value="MFS general substrate transporter"/>
    <property type="match status" value="1"/>
</dbReference>
<sequence length="485" mass="54053">MEKFHDPEKRADANDDPTLKPESPEDFGFSPEKQRKIIRTIDRRLVVIVGVMYCISLMDRTNMSAAAIAGMRTEIGLLDNKYQVANLVFFITYTLFQPPSTILIRKIGPRIHLSLITLLWGGVLIGMGFVDNFGQLAVCRVMLGLLEAGFFPSCVYLLSTWYTRFEIGKRYSVFYLLGSFASGCSGILAYGLMQMDGLGDLTGWRWIFIMEGIMTCVIACIGYWLLVDFPDSNRESWNFLGPRERAWVVSRVEKDRGDSVISKFNLAVFLRSGKDWKIWLYALAFFSNTTQSYAMAYTLPIILISSLKFSVAEAQCLVAPPYALAGILMYVAGYIGDRYHIRGPIVALNSVVSLVGLSIMGFASDPWFRYFGVFLTTAGSNGNIPGIMAYQANNIRGQWKRAFCSATMVGFGGIGGIAGSLVFRDQDAPGYKPGYYACMTCSVLTILVVVVLSVEFRRQNGKAARGEKVLEASEMETDDGFRYTY</sequence>
<feature type="transmembrane region" description="Helical" evidence="7">
    <location>
        <begin position="173"/>
        <end position="192"/>
    </location>
</feature>
<feature type="transmembrane region" description="Helical" evidence="7">
    <location>
        <begin position="345"/>
        <end position="364"/>
    </location>
</feature>
<dbReference type="OrthoDB" id="3639251at2759"/>
<feature type="transmembrane region" description="Helical" evidence="7">
    <location>
        <begin position="317"/>
        <end position="336"/>
    </location>
</feature>
<evidence type="ECO:0000256" key="6">
    <source>
        <dbReference type="SAM" id="MobiDB-lite"/>
    </source>
</evidence>
<dbReference type="InterPro" id="IPR036259">
    <property type="entry name" value="MFS_trans_sf"/>
</dbReference>
<dbReference type="Pfam" id="PF07690">
    <property type="entry name" value="MFS_1"/>
    <property type="match status" value="1"/>
</dbReference>
<dbReference type="Proteomes" id="UP000034841">
    <property type="component" value="Unassembled WGS sequence"/>
</dbReference>
<comment type="subcellular location">
    <subcellularLocation>
        <location evidence="1">Membrane</location>
        <topology evidence="1">Multi-pass membrane protein</topology>
    </subcellularLocation>
</comment>
<feature type="transmembrane region" description="Helical" evidence="7">
    <location>
        <begin position="111"/>
        <end position="130"/>
    </location>
</feature>
<dbReference type="AlphaFoldDB" id="A0A0F8AY57"/>
<gene>
    <name evidence="9" type="ORF">CFO_g4474</name>
</gene>
<dbReference type="SUPFAM" id="SSF103473">
    <property type="entry name" value="MFS general substrate transporter"/>
    <property type="match status" value="1"/>
</dbReference>
<name>A0A0F8AY57_CERFI</name>
<dbReference type="PANTHER" id="PTHR43791:SF47">
    <property type="entry name" value="MAJOR FACILITATOR SUPERFAMILY (MFS) PROFILE DOMAIN-CONTAINING PROTEIN-RELATED"/>
    <property type="match status" value="1"/>
</dbReference>
<organism evidence="9 10">
    <name type="scientific">Ceratocystis fimbriata f. sp. platani</name>
    <dbReference type="NCBI Taxonomy" id="88771"/>
    <lineage>
        <taxon>Eukaryota</taxon>
        <taxon>Fungi</taxon>
        <taxon>Dikarya</taxon>
        <taxon>Ascomycota</taxon>
        <taxon>Pezizomycotina</taxon>
        <taxon>Sordariomycetes</taxon>
        <taxon>Hypocreomycetidae</taxon>
        <taxon>Microascales</taxon>
        <taxon>Ceratocystidaceae</taxon>
        <taxon>Ceratocystis</taxon>
    </lineage>
</organism>
<feature type="region of interest" description="Disordered" evidence="6">
    <location>
        <begin position="1"/>
        <end position="29"/>
    </location>
</feature>
<dbReference type="PANTHER" id="PTHR43791">
    <property type="entry name" value="PERMEASE-RELATED"/>
    <property type="match status" value="1"/>
</dbReference>
<keyword evidence="10" id="KW-1185">Reference proteome</keyword>
<feature type="transmembrane region" description="Helical" evidence="7">
    <location>
        <begin position="402"/>
        <end position="422"/>
    </location>
</feature>
<feature type="transmembrane region" description="Helical" evidence="7">
    <location>
        <begin position="278"/>
        <end position="305"/>
    </location>
</feature>
<dbReference type="PROSITE" id="PS50850">
    <property type="entry name" value="MFS"/>
    <property type="match status" value="1"/>
</dbReference>
<keyword evidence="2" id="KW-0813">Transport</keyword>
<evidence type="ECO:0000313" key="10">
    <source>
        <dbReference type="Proteomes" id="UP000034841"/>
    </source>
</evidence>
<feature type="transmembrane region" description="Helical" evidence="7">
    <location>
        <begin position="434"/>
        <end position="454"/>
    </location>
</feature>
<protein>
    <submittedName>
        <fullName evidence="9">Putative transporter.12</fullName>
    </submittedName>
</protein>
<dbReference type="FunFam" id="1.20.1250.20:FF:000511">
    <property type="entry name" value="MFS general substrate transporter"/>
    <property type="match status" value="1"/>
</dbReference>
<evidence type="ECO:0000313" key="9">
    <source>
        <dbReference type="EMBL" id="KKF93171.1"/>
    </source>
</evidence>
<dbReference type="GO" id="GO:0022857">
    <property type="term" value="F:transmembrane transporter activity"/>
    <property type="evidence" value="ECO:0007669"/>
    <property type="project" value="InterPro"/>
</dbReference>
<dbReference type="InterPro" id="IPR011701">
    <property type="entry name" value="MFS"/>
</dbReference>
<proteinExistence type="predicted"/>
<evidence type="ECO:0000259" key="8">
    <source>
        <dbReference type="PROSITE" id="PS50850"/>
    </source>
</evidence>
<dbReference type="GO" id="GO:0016020">
    <property type="term" value="C:membrane"/>
    <property type="evidence" value="ECO:0007669"/>
    <property type="project" value="UniProtKB-SubCell"/>
</dbReference>
<feature type="transmembrane region" description="Helical" evidence="7">
    <location>
        <begin position="45"/>
        <end position="70"/>
    </location>
</feature>
<evidence type="ECO:0000256" key="7">
    <source>
        <dbReference type="SAM" id="Phobius"/>
    </source>
</evidence>
<feature type="compositionally biased region" description="Basic and acidic residues" evidence="6">
    <location>
        <begin position="1"/>
        <end position="23"/>
    </location>
</feature>
<keyword evidence="4 7" id="KW-1133">Transmembrane helix</keyword>
<feature type="transmembrane region" description="Helical" evidence="7">
    <location>
        <begin position="204"/>
        <end position="226"/>
    </location>
</feature>
<feature type="domain" description="Major facilitator superfamily (MFS) profile" evidence="8">
    <location>
        <begin position="45"/>
        <end position="457"/>
    </location>
</feature>